<dbReference type="Proteomes" id="UP000301475">
    <property type="component" value="Chromosome"/>
</dbReference>
<dbReference type="Gene3D" id="3.30.70.2700">
    <property type="match status" value="1"/>
</dbReference>
<organism evidence="3 4">
    <name type="scientific">Ruminococcus bovis</name>
    <dbReference type="NCBI Taxonomy" id="2564099"/>
    <lineage>
        <taxon>Bacteria</taxon>
        <taxon>Bacillati</taxon>
        <taxon>Bacillota</taxon>
        <taxon>Clostridia</taxon>
        <taxon>Eubacteriales</taxon>
        <taxon>Oscillospiraceae</taxon>
        <taxon>Ruminococcus</taxon>
    </lineage>
</organism>
<dbReference type="GO" id="GO:0016491">
    <property type="term" value="F:oxidoreductase activity"/>
    <property type="evidence" value="ECO:0007669"/>
    <property type="project" value="InterPro"/>
</dbReference>
<sequence length="531" mass="58543">MIRINNLRLSPNYKEDELIKKIVKELNCKKDEIVSYELFKLSIDARKKSDVHFLATVDVKVKNENSTLKRTKSKKVSESKIYKYEQPICKNNSSNTVVVGAGPAGLFASLILARSGAKVTLIERGMDIDTRTSDVDTFWNGGKLNTNSNVQFGEGGAGAFSDGKLTTGTKDKRVRKLFEEFVSHGAPKDIMYNAKPHIGTDKLKPTIKNIREEIKSLGGTVLFGTCLNRINLKDNKVKSIIATSDGQEKEIFCDNIILAIGHSARDTFRMIKDMNLSIEAKPFAVGARIEHLQEKIDIAQYGEFAKCKKLTPSVYKLNSHLENGRGVYTFCMCPGGLVVPAQSTEETVVTNGMSYYARDEVNSNSALLVGVNPNDFGDDVLSGMYFQEEIERKAFLVGGSDYKAPVQKVGDFLNNKVSDSFGEVLPSYKIGTKFCKMYDVLPEFITNSMRSGIIQMDKRLKGFADNDALLTGVESRSSSPIRILRDRESLESVSVEGLYPCGEGAGYAGGIVSAGVDGIKCAEKIIEKLNR</sequence>
<dbReference type="Gene3D" id="3.50.50.60">
    <property type="entry name" value="FAD/NAD(P)-binding domain"/>
    <property type="match status" value="2"/>
</dbReference>
<evidence type="ECO:0000313" key="3">
    <source>
        <dbReference type="EMBL" id="QCT07553.1"/>
    </source>
</evidence>
<keyword evidence="4" id="KW-1185">Reference proteome</keyword>
<gene>
    <name evidence="3" type="ORF">E5Z56_09375</name>
</gene>
<name>A0A4V1G5A6_9FIRM</name>
<dbReference type="InterPro" id="IPR036188">
    <property type="entry name" value="FAD/NAD-bd_sf"/>
</dbReference>
<dbReference type="AlphaFoldDB" id="A0A4V1G5A6"/>
<dbReference type="PANTHER" id="PTHR42842:SF3">
    <property type="entry name" value="FAD_NAD(P)-BINDING OXIDOREDUCTASE FAMILY PROTEIN"/>
    <property type="match status" value="1"/>
</dbReference>
<dbReference type="EMBL" id="CP039381">
    <property type="protein sequence ID" value="QCT07553.1"/>
    <property type="molecule type" value="Genomic_DNA"/>
</dbReference>
<dbReference type="InterPro" id="IPR028348">
    <property type="entry name" value="FAD-binding_protein"/>
</dbReference>
<evidence type="ECO:0000259" key="2">
    <source>
        <dbReference type="Pfam" id="PF21688"/>
    </source>
</evidence>
<accession>A0A4V1G5A6</accession>
<dbReference type="InterPro" id="IPR023753">
    <property type="entry name" value="FAD/NAD-binding_dom"/>
</dbReference>
<feature type="domain" description="FAD-dependent protein C-terminal" evidence="2">
    <location>
        <begin position="282"/>
        <end position="477"/>
    </location>
</feature>
<reference evidence="3 4" key="1">
    <citation type="submission" date="2019-04" db="EMBL/GenBank/DDBJ databases">
        <authorList>
            <person name="Embree M."/>
            <person name="Gaffney J.R."/>
        </authorList>
    </citation>
    <scope>NUCLEOTIDE SEQUENCE [LARGE SCALE GENOMIC DNA]</scope>
    <source>
        <strain evidence="3 4">JE7A12</strain>
    </source>
</reference>
<feature type="domain" description="FAD/NAD(P)-binding" evidence="1">
    <location>
        <begin position="95"/>
        <end position="266"/>
    </location>
</feature>
<protein>
    <submittedName>
        <fullName evidence="3">Uncharacterized protein</fullName>
    </submittedName>
</protein>
<dbReference type="InterPro" id="IPR049516">
    <property type="entry name" value="FAD-depend_C"/>
</dbReference>
<dbReference type="PIRSF" id="PIRSF038984">
    <property type="entry name" value="FAD_binding_protein"/>
    <property type="match status" value="1"/>
</dbReference>
<evidence type="ECO:0000259" key="1">
    <source>
        <dbReference type="Pfam" id="PF07992"/>
    </source>
</evidence>
<dbReference type="OrthoDB" id="9772594at2"/>
<dbReference type="RefSeq" id="WP_138157557.1">
    <property type="nucleotide sequence ID" value="NZ_CP039381.1"/>
</dbReference>
<dbReference type="SUPFAM" id="SSF51905">
    <property type="entry name" value="FAD/NAD(P)-binding domain"/>
    <property type="match status" value="1"/>
</dbReference>
<dbReference type="PANTHER" id="PTHR42842">
    <property type="entry name" value="FAD/NAD(P)-BINDING OXIDOREDUCTASE"/>
    <property type="match status" value="1"/>
</dbReference>
<dbReference type="PRINTS" id="PR00419">
    <property type="entry name" value="ADXRDTASE"/>
</dbReference>
<dbReference type="Pfam" id="PF21688">
    <property type="entry name" value="FAD-depend_C"/>
    <property type="match status" value="1"/>
</dbReference>
<dbReference type="Pfam" id="PF07992">
    <property type="entry name" value="Pyr_redox_2"/>
    <property type="match status" value="1"/>
</dbReference>
<evidence type="ECO:0000313" key="4">
    <source>
        <dbReference type="Proteomes" id="UP000301475"/>
    </source>
</evidence>
<dbReference type="KEGG" id="ruj:E5Z56_09375"/>
<proteinExistence type="predicted"/>